<accession>A0A5Q6PIK5</accession>
<evidence type="ECO:0000313" key="1">
    <source>
        <dbReference type="EMBL" id="KAA1254681.1"/>
    </source>
</evidence>
<evidence type="ECO:0008006" key="3">
    <source>
        <dbReference type="Google" id="ProtNLM"/>
    </source>
</evidence>
<comment type="caution">
    <text evidence="1">The sequence shown here is derived from an EMBL/GenBank/DDBJ whole genome shotgun (WGS) entry which is preliminary data.</text>
</comment>
<reference evidence="1 2" key="1">
    <citation type="submission" date="2019-09" db="EMBL/GenBank/DDBJ databases">
        <authorList>
            <person name="Kritzky A."/>
            <person name="Schelkanova E.Y."/>
            <person name="Alkhova Z.V."/>
            <person name="Smirnova N.I."/>
        </authorList>
    </citation>
    <scope>NUCLEOTIDE SEQUENCE [LARGE SCALE GENOMIC DNA]</scope>
    <source>
        <strain evidence="1 2">M1526</strain>
    </source>
</reference>
<name>A0A5Q6PIK5_VIBCL</name>
<proteinExistence type="predicted"/>
<dbReference type="AlphaFoldDB" id="A0A5Q6PIK5"/>
<dbReference type="Proteomes" id="UP000323225">
    <property type="component" value="Unassembled WGS sequence"/>
</dbReference>
<sequence length="153" mass="16797">MFNMIIAIIAISLITIVSGAALYYGGDAFNSNTVEAEAARMRNERSQIIAAMEVYKSEGNSVGSGFKFKDLIEGSYLKQVPDGWIADNNFAYKPLDMNDPGSLNVCYTANLQDNFTFPSSDPDIFPLNKDPGFGIPYCDKENLDKLVPCCLGR</sequence>
<dbReference type="EMBL" id="VUAA01000010">
    <property type="protein sequence ID" value="KAA1254681.1"/>
    <property type="molecule type" value="Genomic_DNA"/>
</dbReference>
<organism evidence="1 2">
    <name type="scientific">Vibrio cholerae</name>
    <dbReference type="NCBI Taxonomy" id="666"/>
    <lineage>
        <taxon>Bacteria</taxon>
        <taxon>Pseudomonadati</taxon>
        <taxon>Pseudomonadota</taxon>
        <taxon>Gammaproteobacteria</taxon>
        <taxon>Vibrionales</taxon>
        <taxon>Vibrionaceae</taxon>
        <taxon>Vibrio</taxon>
    </lineage>
</organism>
<gene>
    <name evidence="1" type="ORF">F0M16_10465</name>
</gene>
<evidence type="ECO:0000313" key="2">
    <source>
        <dbReference type="Proteomes" id="UP000323225"/>
    </source>
</evidence>
<protein>
    <recommendedName>
        <fullName evidence="3">Type II secretion system protein GspG C-terminal domain-containing protein</fullName>
    </recommendedName>
</protein>